<proteinExistence type="predicted"/>
<organism evidence="2 3">
    <name type="scientific">Scytalidium lignicola</name>
    <name type="common">Hyphomycete</name>
    <dbReference type="NCBI Taxonomy" id="5539"/>
    <lineage>
        <taxon>Eukaryota</taxon>
        <taxon>Fungi</taxon>
        <taxon>Dikarya</taxon>
        <taxon>Ascomycota</taxon>
        <taxon>Pezizomycotina</taxon>
        <taxon>Leotiomycetes</taxon>
        <taxon>Leotiomycetes incertae sedis</taxon>
        <taxon>Scytalidium</taxon>
    </lineage>
</organism>
<dbReference type="AlphaFoldDB" id="A0A3E2GZY4"/>
<evidence type="ECO:0000256" key="1">
    <source>
        <dbReference type="SAM" id="MobiDB-lite"/>
    </source>
</evidence>
<comment type="caution">
    <text evidence="2">The sequence shown here is derived from an EMBL/GenBank/DDBJ whole genome shotgun (WGS) entry which is preliminary data.</text>
</comment>
<protein>
    <submittedName>
        <fullName evidence="2">Uncharacterized protein</fullName>
    </submittedName>
</protein>
<reference evidence="2 3" key="1">
    <citation type="submission" date="2018-05" db="EMBL/GenBank/DDBJ databases">
        <title>Draft genome sequence of Scytalidium lignicola DSM 105466, a ubiquitous saprotrophic fungus.</title>
        <authorList>
            <person name="Buettner E."/>
            <person name="Gebauer A.M."/>
            <person name="Hofrichter M."/>
            <person name="Liers C."/>
            <person name="Kellner H."/>
        </authorList>
    </citation>
    <scope>NUCLEOTIDE SEQUENCE [LARGE SCALE GENOMIC DNA]</scope>
    <source>
        <strain evidence="2 3">DSM 105466</strain>
    </source>
</reference>
<name>A0A3E2GZY4_SCYLI</name>
<sequence>MSSRAPQIVYDLLNPGSFTMTPPSSTLQQAQPSSGSGVPAARTVCAAGAPPTSASFAPRAPVAMMVAGPPAANMAHAAARQAPVGTALTPDPTRPVLIAPAPPAPAAAASATFYAQAGLAQVAEAAPVAGPSFTTGTPPAVQGASAPPTNDPPSWMNQWNHAFAIHLADGSIVFPNGEYPPVSFNELTDALIHYLRNDSTMSVRLMGVADDGQNMFEGSGTLATIPRTLRYVAFYWFQTCQTKPKPWGLPDQASILIPRVEPPVGPLVYRNGGCGGGGRYVDSNGVIHGLSVSQAFQVLKKANVEIIYKYSAREWNRWTGD</sequence>
<evidence type="ECO:0000313" key="2">
    <source>
        <dbReference type="EMBL" id="RFU26696.1"/>
    </source>
</evidence>
<dbReference type="Proteomes" id="UP000258309">
    <property type="component" value="Unassembled WGS sequence"/>
</dbReference>
<evidence type="ECO:0000313" key="3">
    <source>
        <dbReference type="Proteomes" id="UP000258309"/>
    </source>
</evidence>
<feature type="region of interest" description="Disordered" evidence="1">
    <location>
        <begin position="131"/>
        <end position="152"/>
    </location>
</feature>
<dbReference type="EMBL" id="NCSJ02000247">
    <property type="protein sequence ID" value="RFU26696.1"/>
    <property type="molecule type" value="Genomic_DNA"/>
</dbReference>
<gene>
    <name evidence="2" type="ORF">B7463_g9628</name>
</gene>
<feature type="non-terminal residue" evidence="2">
    <location>
        <position position="321"/>
    </location>
</feature>
<accession>A0A3E2GZY4</accession>
<feature type="non-terminal residue" evidence="2">
    <location>
        <position position="1"/>
    </location>
</feature>
<keyword evidence="3" id="KW-1185">Reference proteome</keyword>